<dbReference type="Proteomes" id="UP000267516">
    <property type="component" value="Segment"/>
</dbReference>
<dbReference type="EMBL" id="MF768985">
    <property type="protein sequence ID" value="ATU84114.1"/>
    <property type="molecule type" value="Genomic_DNA"/>
</dbReference>
<accession>A0A2D3I6Y2</accession>
<sequence length="64" mass="7895">MRPRWRFPRWHLFLSVDLLLSVRIPWWRICLRHYFPLFQVHLPSLFSLLFSYPISCSITECFGL</sequence>
<reference evidence="1" key="1">
    <citation type="journal article" date="2018" name="Aquaculture">
        <title>Complete genome sequence of a white spot syndrome virus associated with a disease incursion in Australia.</title>
        <authorList>
            <person name="Oakey J."/>
            <person name="Smith C.S."/>
        </authorList>
    </citation>
    <scope>NUCLEOTIDE SEQUENCE [LARGE SCALE GENOMIC DNA]</scope>
    <source>
        <strain evidence="1">WSSV-AU</strain>
    </source>
</reference>
<name>A0A2D3I6Y2_9VIRU</name>
<organism evidence="1">
    <name type="scientific">White spot syndrome virus</name>
    <dbReference type="NCBI Taxonomy" id="342409"/>
    <lineage>
        <taxon>Viruses</taxon>
        <taxon>Viruses incertae sedis</taxon>
        <taxon>Naldaviricetes</taxon>
        <taxon>Nimaviridae</taxon>
        <taxon>Whispovirus</taxon>
    </lineage>
</organism>
<proteinExistence type="predicted"/>
<protein>
    <submittedName>
        <fullName evidence="1">ORF997</fullName>
    </submittedName>
</protein>
<evidence type="ECO:0000313" key="1">
    <source>
        <dbReference type="EMBL" id="ATU84114.1"/>
    </source>
</evidence>